<sequence>MDGKNHFIPEHNLYFVENPHLRWPCWKFGMKLNDIFTTLPEQFNTMTIPICDPNAFYKDAAGLSYIAKDRAQFLELLAQRRNLRYEEMTTAWSGMLRDIISHQAWLGTQVHDVMRFCHYTEQIYTFQSFDSLISFFGAFAPPELDNDHLIKSNNPASAQLIDAASQPTTPIRASSSSAASGAHSERAQNNTTNPTSSHSVSAQPINTTSQPTTPLQTSSPPVASRRQTEDSVRSAVSSQHAGVRGSCGSKSSGVRDRRRRVAEKAPRRSSRLREKRESHGHRVGYRPSTAQAAAATSGPKRKRGLEESHDVQPIPNQGGSELGPKRRKTDTATRTPQVASGSKRKRGPEESHDVQTIPIEGTSEPGSKRRKADTTPRTPQVASGSKTKRGPEESHKARPTTTQRAREPGLKRRKPSRSVQSTVSPGFTSTTSKAGDQQQKRAHRPSISPRITQTHQPRLSEEDAGLFRHGQRGEQDVEGVQGTANDVDGDTGPEQYRSSSWYWNAMRAIWPWPRSNFG</sequence>
<feature type="compositionally biased region" description="Polar residues" evidence="1">
    <location>
        <begin position="187"/>
        <end position="206"/>
    </location>
</feature>
<feature type="compositionally biased region" description="Polar residues" evidence="1">
    <location>
        <begin position="375"/>
        <end position="385"/>
    </location>
</feature>
<feature type="compositionally biased region" description="Polar residues" evidence="1">
    <location>
        <begin position="417"/>
        <end position="437"/>
    </location>
</feature>
<keyword evidence="3" id="KW-1185">Reference proteome</keyword>
<proteinExistence type="predicted"/>
<evidence type="ECO:0000313" key="3">
    <source>
        <dbReference type="Proteomes" id="UP000078559"/>
    </source>
</evidence>
<name>A0A194WAN7_CYTMA</name>
<dbReference type="Proteomes" id="UP000078559">
    <property type="component" value="Chromosome 10"/>
</dbReference>
<feature type="compositionally biased region" description="Basic and acidic residues" evidence="1">
    <location>
        <begin position="262"/>
        <end position="277"/>
    </location>
</feature>
<dbReference type="OrthoDB" id="4366798at2759"/>
<organism evidence="2 3">
    <name type="scientific">Cytospora mali</name>
    <name type="common">Apple Valsa canker fungus</name>
    <name type="synonym">Valsa mali</name>
    <dbReference type="NCBI Taxonomy" id="578113"/>
    <lineage>
        <taxon>Eukaryota</taxon>
        <taxon>Fungi</taxon>
        <taxon>Dikarya</taxon>
        <taxon>Ascomycota</taxon>
        <taxon>Pezizomycotina</taxon>
        <taxon>Sordariomycetes</taxon>
        <taxon>Sordariomycetidae</taxon>
        <taxon>Diaporthales</taxon>
        <taxon>Cytosporaceae</taxon>
        <taxon>Cytospora</taxon>
    </lineage>
</organism>
<evidence type="ECO:0000256" key="1">
    <source>
        <dbReference type="SAM" id="MobiDB-lite"/>
    </source>
</evidence>
<evidence type="ECO:0000313" key="2">
    <source>
        <dbReference type="EMBL" id="KUI73143.1"/>
    </source>
</evidence>
<reference evidence="2" key="1">
    <citation type="submission" date="2014-12" db="EMBL/GenBank/DDBJ databases">
        <title>Genome Sequence of Valsa Canker Pathogens Uncovers a Specific Adaption of Colonization on Woody Bark.</title>
        <authorList>
            <person name="Yin Z."/>
            <person name="Liu H."/>
            <person name="Gao X."/>
            <person name="Li Z."/>
            <person name="Song N."/>
            <person name="Ke X."/>
            <person name="Dai Q."/>
            <person name="Wu Y."/>
            <person name="Sun Y."/>
            <person name="Xu J.-R."/>
            <person name="Kang Z.K."/>
            <person name="Wang L."/>
            <person name="Huang L."/>
        </authorList>
    </citation>
    <scope>NUCLEOTIDE SEQUENCE [LARGE SCALE GENOMIC DNA]</scope>
    <source>
        <strain evidence="2">03-8</strain>
    </source>
</reference>
<gene>
    <name evidence="2" type="ORF">VM1G_08896</name>
</gene>
<feature type="region of interest" description="Disordered" evidence="1">
    <location>
        <begin position="165"/>
        <end position="494"/>
    </location>
</feature>
<feature type="compositionally biased region" description="Low complexity" evidence="1">
    <location>
        <begin position="207"/>
        <end position="221"/>
    </location>
</feature>
<dbReference type="AlphaFoldDB" id="A0A194WAN7"/>
<protein>
    <submittedName>
        <fullName evidence="2">Uncharacterized protein</fullName>
    </submittedName>
</protein>
<accession>A0A194WAN7</accession>
<feature type="compositionally biased region" description="Low complexity" evidence="1">
    <location>
        <begin position="173"/>
        <end position="182"/>
    </location>
</feature>
<dbReference type="EMBL" id="CM003107">
    <property type="protein sequence ID" value="KUI73143.1"/>
    <property type="molecule type" value="Genomic_DNA"/>
</dbReference>